<reference evidence="3" key="1">
    <citation type="journal article" date="2023" name="Insect Mol. Biol.">
        <title>Genome sequencing provides insights into the evolution of gene families encoding plant cell wall-degrading enzymes in longhorned beetles.</title>
        <authorList>
            <person name="Shin N.R."/>
            <person name="Okamura Y."/>
            <person name="Kirsch R."/>
            <person name="Pauchet Y."/>
        </authorList>
    </citation>
    <scope>NUCLEOTIDE SEQUENCE</scope>
    <source>
        <strain evidence="3">RBIC_L_NR</strain>
    </source>
</reference>
<feature type="domain" description="PiggyBac transposable element-derived protein" evidence="2">
    <location>
        <begin position="204"/>
        <end position="355"/>
    </location>
</feature>
<dbReference type="PANTHER" id="PTHR46599:SF3">
    <property type="entry name" value="PIGGYBAC TRANSPOSABLE ELEMENT-DERIVED PROTEIN 4"/>
    <property type="match status" value="1"/>
</dbReference>
<comment type="caution">
    <text evidence="3">The sequence shown here is derived from an EMBL/GenBank/DDBJ whole genome shotgun (WGS) entry which is preliminary data.</text>
</comment>
<organism evidence="3 4">
    <name type="scientific">Rhamnusium bicolor</name>
    <dbReference type="NCBI Taxonomy" id="1586634"/>
    <lineage>
        <taxon>Eukaryota</taxon>
        <taxon>Metazoa</taxon>
        <taxon>Ecdysozoa</taxon>
        <taxon>Arthropoda</taxon>
        <taxon>Hexapoda</taxon>
        <taxon>Insecta</taxon>
        <taxon>Pterygota</taxon>
        <taxon>Neoptera</taxon>
        <taxon>Endopterygota</taxon>
        <taxon>Coleoptera</taxon>
        <taxon>Polyphaga</taxon>
        <taxon>Cucujiformia</taxon>
        <taxon>Chrysomeloidea</taxon>
        <taxon>Cerambycidae</taxon>
        <taxon>Lepturinae</taxon>
        <taxon>Rhagiini</taxon>
        <taxon>Rhamnusium</taxon>
    </lineage>
</organism>
<proteinExistence type="predicted"/>
<dbReference type="Pfam" id="PF13843">
    <property type="entry name" value="DDE_Tnp_1_7"/>
    <property type="match status" value="2"/>
</dbReference>
<feature type="compositionally biased region" description="Acidic residues" evidence="1">
    <location>
        <begin position="16"/>
        <end position="34"/>
    </location>
</feature>
<evidence type="ECO:0000313" key="4">
    <source>
        <dbReference type="Proteomes" id="UP001162156"/>
    </source>
</evidence>
<accession>A0AAV8WY83</accession>
<evidence type="ECO:0000256" key="1">
    <source>
        <dbReference type="SAM" id="MobiDB-lite"/>
    </source>
</evidence>
<dbReference type="InterPro" id="IPR029526">
    <property type="entry name" value="PGBD"/>
</dbReference>
<feature type="domain" description="PiggyBac transposable element-derived protein" evidence="2">
    <location>
        <begin position="119"/>
        <end position="203"/>
    </location>
</feature>
<feature type="region of interest" description="Disordered" evidence="1">
    <location>
        <begin position="12"/>
        <end position="34"/>
    </location>
</feature>
<dbReference type="Proteomes" id="UP001162156">
    <property type="component" value="Unassembled WGS sequence"/>
</dbReference>
<protein>
    <recommendedName>
        <fullName evidence="2">PiggyBac transposable element-derived protein domain-containing protein</fullName>
    </recommendedName>
</protein>
<dbReference type="EMBL" id="JANEYF010004432">
    <property type="protein sequence ID" value="KAJ8931222.1"/>
    <property type="molecule type" value="Genomic_DNA"/>
</dbReference>
<dbReference type="PANTHER" id="PTHR46599">
    <property type="entry name" value="PIGGYBAC TRANSPOSABLE ELEMENT-DERIVED PROTEIN 4"/>
    <property type="match status" value="1"/>
</dbReference>
<keyword evidence="4" id="KW-1185">Reference proteome</keyword>
<sequence length="467" mass="54095">MNYDDYENVVFAEIPSGDESEDNEEGDGEADESDNAQICINQADEAVGAAMNANIITDCQVQDSNDDFSDDDLIPLSEVQAELNKEKFVWRKEIKNYTAPEEFNNEYGPCNFPENLELPVEVFLQLFPKSLFEHISYQTNLYATQNSSKTGKSFLPTNNQEIKIFFAINIMMGIKRLPSYRNFWSTRVELRDNYISSLMPRTRRHHHVYFDNYFTSLPLLRELKYDHVYVCGTVKKKRIGIPNDLKIDKSMARGDGDWRMTDDGISFMKWMDRKAVMFASNFHKPDLAETVDRQKKDGEKVTIGCPLMVKDYNSSMGYVDKADQLKSTYEISRKSKEWWHRIIWHFVDVAVVNSFIIFTERSGVNTMDLKTFRLSIVHGLVGASTELPRRGRPSAEVPVSYLKKNVSLEKRWDKAEHMPVHGTSRRCAMCSSRAEQYRTRWSCSNCEVGLCLTDKKNGFEKFHKKNY</sequence>
<dbReference type="AlphaFoldDB" id="A0AAV8WY83"/>
<name>A0AAV8WY83_9CUCU</name>
<gene>
    <name evidence="3" type="ORF">NQ314_015893</name>
</gene>
<evidence type="ECO:0000313" key="3">
    <source>
        <dbReference type="EMBL" id="KAJ8931222.1"/>
    </source>
</evidence>
<evidence type="ECO:0000259" key="2">
    <source>
        <dbReference type="Pfam" id="PF13843"/>
    </source>
</evidence>